<dbReference type="Pfam" id="PF00296">
    <property type="entry name" value="Bac_luciferase"/>
    <property type="match status" value="1"/>
</dbReference>
<protein>
    <submittedName>
        <fullName evidence="3">TIGR03842 family LLM class F420-dependent oxidoreductase</fullName>
    </submittedName>
</protein>
<dbReference type="InterPro" id="IPR050564">
    <property type="entry name" value="F420-G6PD/mer"/>
</dbReference>
<evidence type="ECO:0000256" key="1">
    <source>
        <dbReference type="ARBA" id="ARBA00023002"/>
    </source>
</evidence>
<dbReference type="PANTHER" id="PTHR43244:SF1">
    <property type="entry name" value="5,10-METHYLENETETRAHYDROMETHANOPTERIN REDUCTASE"/>
    <property type="match status" value="1"/>
</dbReference>
<dbReference type="Gene3D" id="3.20.20.30">
    <property type="entry name" value="Luciferase-like domain"/>
    <property type="match status" value="1"/>
</dbReference>
<keyword evidence="4" id="KW-1185">Reference proteome</keyword>
<name>A0ABP9H9R6_9ACTN</name>
<dbReference type="RefSeq" id="WP_345676107.1">
    <property type="nucleotide sequence ID" value="NZ_BAABHS010000010.1"/>
</dbReference>
<dbReference type="InterPro" id="IPR011251">
    <property type="entry name" value="Luciferase-like_dom"/>
</dbReference>
<evidence type="ECO:0000259" key="2">
    <source>
        <dbReference type="Pfam" id="PF00296"/>
    </source>
</evidence>
<dbReference type="CDD" id="cd01097">
    <property type="entry name" value="Tetrahydromethanopterin_reductase"/>
    <property type="match status" value="1"/>
</dbReference>
<evidence type="ECO:0000313" key="4">
    <source>
        <dbReference type="Proteomes" id="UP001500466"/>
    </source>
</evidence>
<accession>A0ABP9H9R6</accession>
<dbReference type="PANTHER" id="PTHR43244">
    <property type="match status" value="1"/>
</dbReference>
<dbReference type="InterPro" id="IPR036661">
    <property type="entry name" value="Luciferase-like_sf"/>
</dbReference>
<dbReference type="EMBL" id="BAABHS010000010">
    <property type="protein sequence ID" value="GAA4965049.1"/>
    <property type="molecule type" value="Genomic_DNA"/>
</dbReference>
<dbReference type="Proteomes" id="UP001500466">
    <property type="component" value="Unassembled WGS sequence"/>
</dbReference>
<sequence>MRFATGTTVKDFDAYGAWLDVAADCGFAMLTTGDSQSLWADPYVSLAFAAQRTTTQRLGITVSNPMTRHPAVAASAASALQHLSGGRFVLGIASGDSALRNIGVRPGRVDETESYVAAVRALTRGEKATWQGADLVQRWKPGPTPVWMAAEGPRTLRAAGRSADGVVLSNSLTREAYERNLAHIAAGAAEAGRDLADLEIWCMANIVPAATEDDGIAVVRSVLAGTANHVFRFTTEGKGLPDTLVPKVEELKRRYDSTHHASPETAAHNAALVDELGLTRWLAAHSTVAGPIGHCVERLAEIEEAGIRNVIVAQFVPDQAAFMRTFADEIVGRLG</sequence>
<keyword evidence="1" id="KW-0560">Oxidoreductase</keyword>
<proteinExistence type="predicted"/>
<dbReference type="SUPFAM" id="SSF51679">
    <property type="entry name" value="Bacterial luciferase-like"/>
    <property type="match status" value="1"/>
</dbReference>
<comment type="caution">
    <text evidence="3">The sequence shown here is derived from an EMBL/GenBank/DDBJ whole genome shotgun (WGS) entry which is preliminary data.</text>
</comment>
<organism evidence="3 4">
    <name type="scientific">Yinghuangia aomiensis</name>
    <dbReference type="NCBI Taxonomy" id="676205"/>
    <lineage>
        <taxon>Bacteria</taxon>
        <taxon>Bacillati</taxon>
        <taxon>Actinomycetota</taxon>
        <taxon>Actinomycetes</taxon>
        <taxon>Kitasatosporales</taxon>
        <taxon>Streptomycetaceae</taxon>
        <taxon>Yinghuangia</taxon>
    </lineage>
</organism>
<reference evidence="4" key="1">
    <citation type="journal article" date="2019" name="Int. J. Syst. Evol. Microbiol.">
        <title>The Global Catalogue of Microorganisms (GCM) 10K type strain sequencing project: providing services to taxonomists for standard genome sequencing and annotation.</title>
        <authorList>
            <consortium name="The Broad Institute Genomics Platform"/>
            <consortium name="The Broad Institute Genome Sequencing Center for Infectious Disease"/>
            <person name="Wu L."/>
            <person name="Ma J."/>
        </authorList>
    </citation>
    <scope>NUCLEOTIDE SEQUENCE [LARGE SCALE GENOMIC DNA]</scope>
    <source>
        <strain evidence="4">JCM 17986</strain>
    </source>
</reference>
<feature type="domain" description="Luciferase-like" evidence="2">
    <location>
        <begin position="10"/>
        <end position="308"/>
    </location>
</feature>
<evidence type="ECO:0000313" key="3">
    <source>
        <dbReference type="EMBL" id="GAA4965049.1"/>
    </source>
</evidence>
<gene>
    <name evidence="3" type="ORF">GCM10023205_31600</name>
</gene>